<dbReference type="AlphaFoldDB" id="A0A4R3QJK8"/>
<keyword evidence="2" id="KW-1185">Reference proteome</keyword>
<evidence type="ECO:0000313" key="1">
    <source>
        <dbReference type="EMBL" id="TCU21831.1"/>
    </source>
</evidence>
<dbReference type="EMBL" id="SMBJ01000010">
    <property type="protein sequence ID" value="TCU21831.1"/>
    <property type="molecule type" value="Genomic_DNA"/>
</dbReference>
<organism evidence="1 2">
    <name type="scientific">Rhizobium azibense</name>
    <dbReference type="NCBI Taxonomy" id="1136135"/>
    <lineage>
        <taxon>Bacteria</taxon>
        <taxon>Pseudomonadati</taxon>
        <taxon>Pseudomonadota</taxon>
        <taxon>Alphaproteobacteria</taxon>
        <taxon>Hyphomicrobiales</taxon>
        <taxon>Rhizobiaceae</taxon>
        <taxon>Rhizobium/Agrobacterium group</taxon>
        <taxon>Rhizobium</taxon>
    </lineage>
</organism>
<name>A0A4R3QJK8_9HYPH</name>
<evidence type="ECO:0000313" key="2">
    <source>
        <dbReference type="Proteomes" id="UP000295547"/>
    </source>
</evidence>
<reference evidence="1 2" key="1">
    <citation type="submission" date="2019-03" db="EMBL/GenBank/DDBJ databases">
        <title>Genomic Encyclopedia of Type Strains, Phase IV (KMG-V): Genome sequencing to study the core and pangenomes of soil and plant-associated prokaryotes.</title>
        <authorList>
            <person name="Whitman W."/>
        </authorList>
    </citation>
    <scope>NUCLEOTIDE SEQUENCE [LARGE SCALE GENOMIC DNA]</scope>
    <source>
        <strain evidence="1 2">Gr42</strain>
    </source>
</reference>
<protein>
    <submittedName>
        <fullName evidence="1">Uncharacterized protein</fullName>
    </submittedName>
</protein>
<dbReference type="Proteomes" id="UP000295547">
    <property type="component" value="Unassembled WGS sequence"/>
</dbReference>
<accession>A0A4R3QJK8</accession>
<gene>
    <name evidence="1" type="ORF">EV130_110175</name>
</gene>
<dbReference type="OrthoDB" id="6973801at2"/>
<comment type="caution">
    <text evidence="1">The sequence shown here is derived from an EMBL/GenBank/DDBJ whole genome shotgun (WGS) entry which is preliminary data.</text>
</comment>
<proteinExistence type="predicted"/>
<sequence length="224" mass="24994">MSSILQAFEGEPKTVMVTDKGKTVITVEASHLRPTVAQEADEAAKLGAWLLFLAPLGIGYMIQEFNTLLGCMMAAGVVAKGPLSFCFRETAREVAKVRFTETGIEMSWNGQWRTFDRHHTHRFVLLEHDRTGAEKDDLDFQQRLGSVKGQAKPVTRYYSAAFIVAFEYFGQRFDIAEVMGRKEATAIVARLALCDEMMNGIVNSKPTVVQKPEDEWQELPGGLS</sequence>